<dbReference type="InterPro" id="IPR025641">
    <property type="entry name" value="DUF4340"/>
</dbReference>
<gene>
    <name evidence="3" type="ORF">CSLFYP84_02202</name>
</gene>
<feature type="compositionally biased region" description="Basic and acidic residues" evidence="1">
    <location>
        <begin position="290"/>
        <end position="299"/>
    </location>
</feature>
<name>A0A6N3ELV8_CLOSY</name>
<accession>A0A6N3ELV8</accession>
<evidence type="ECO:0000256" key="1">
    <source>
        <dbReference type="SAM" id="MobiDB-lite"/>
    </source>
</evidence>
<feature type="compositionally biased region" description="Acidic residues" evidence="1">
    <location>
        <begin position="310"/>
        <end position="320"/>
    </location>
</feature>
<sequence>MSRSKKLSVLLGALLAVCLITFGVSQYEVHKEKIKNSDEIILELPGDTVKSLSWEYNSETLAFHKDGKWLYDGDGAFPVDEEKINERLDLFSEFGVSFIIEDVEDFGQYGLDKPVCTIHLETDDESYEILLGDFSKMDSERYVSIGDGNVYLVKKDPLDYFDATLSDMIKQDEIPQFDKVTGIQFTGAENYQIGYQEDSSLSYCKDDVYFMEQDGAYLPLDTSRVNSYLDTVSRLNPTDYVTYNATDEELRDCGLDKPELTVSVDYIPQTENTGQAEKKNEETFILNVGRDPEEKKAAEKASAGKSMDGEAAEPEDKSENEEITAYVRVGQSKIVYRITSDEYKKLVDVSYNALRHQEILSADFADIYQVDISLEGENYTLTSEKEDGDRTWYYKEEKLESSGFFDALKQLKADSFTREQPSQKEEISLTVYLDNDNYPKVQMDFYRYDGNDCLAVVDGTPVCLVARNYVVDLVEAVNAIVLN</sequence>
<dbReference type="Pfam" id="PF14238">
    <property type="entry name" value="DUF4340"/>
    <property type="match status" value="1"/>
</dbReference>
<organism evidence="3">
    <name type="scientific">Clostridium symbiosum</name>
    <name type="common">Bacteroides symbiosus</name>
    <dbReference type="NCBI Taxonomy" id="1512"/>
    <lineage>
        <taxon>Bacteria</taxon>
        <taxon>Bacillati</taxon>
        <taxon>Bacillota</taxon>
        <taxon>Clostridia</taxon>
        <taxon>Lachnospirales</taxon>
        <taxon>Lachnospiraceae</taxon>
        <taxon>Otoolea</taxon>
    </lineage>
</organism>
<proteinExistence type="predicted"/>
<protein>
    <recommendedName>
        <fullName evidence="2">DUF4340 domain-containing protein</fullName>
    </recommendedName>
</protein>
<dbReference type="AlphaFoldDB" id="A0A6N3ELV8"/>
<evidence type="ECO:0000259" key="2">
    <source>
        <dbReference type="Pfam" id="PF14238"/>
    </source>
</evidence>
<dbReference type="RefSeq" id="WP_021640838.1">
    <property type="nucleotide sequence ID" value="NZ_CACRUA010000026.1"/>
</dbReference>
<dbReference type="EMBL" id="CACRUA010000026">
    <property type="protein sequence ID" value="VYU42616.1"/>
    <property type="molecule type" value="Genomic_DNA"/>
</dbReference>
<feature type="region of interest" description="Disordered" evidence="1">
    <location>
        <begin position="289"/>
        <end position="320"/>
    </location>
</feature>
<reference evidence="3" key="1">
    <citation type="submission" date="2019-11" db="EMBL/GenBank/DDBJ databases">
        <authorList>
            <person name="Feng L."/>
        </authorList>
    </citation>
    <scope>NUCLEOTIDE SEQUENCE</scope>
    <source>
        <strain evidence="3">CsymbiosumLFYP84</strain>
    </source>
</reference>
<feature type="domain" description="DUF4340" evidence="2">
    <location>
        <begin position="69"/>
        <end position="258"/>
    </location>
</feature>
<evidence type="ECO:0000313" key="3">
    <source>
        <dbReference type="EMBL" id="VYU42616.1"/>
    </source>
</evidence>